<comment type="caution">
    <text evidence="6">The sequence shown here is derived from an EMBL/GenBank/DDBJ whole genome shotgun (WGS) entry which is preliminary data.</text>
</comment>
<dbReference type="InterPro" id="IPR026565">
    <property type="entry name" value="PPDK_reg"/>
</dbReference>
<name>A0A2W5N7T0_9BACT</name>
<dbReference type="Pfam" id="PF03618">
    <property type="entry name" value="Kinase-PPPase"/>
    <property type="match status" value="1"/>
</dbReference>
<sequence length="287" mass="32505">MTSETSEKEPIRDFYIYLISDSTGTTLQGLSNAVLAQFDGIHPTERFWPMVRTETQLKRAMDDVIEHPGPVFFTVMNADLRKKLEDSCRDHGIPCMAVLDPMLRGMSAFLGLPPRGVAGLQHALNEAYFKRMDAVDFALDYDDGQDMDGIENADVILVGVSRTSKTPTCIYLARQGIKAANIPLAMEVPFPEEITKFKAPLFVGLTENPERLVHLRRTRLQADEGDAKYQENTYLDLDRVEEEIKYARRLFSKHGWPVIDVTRRSVEETSAEIMVLLQKHKDKGAKK</sequence>
<feature type="binding site" evidence="5">
    <location>
        <begin position="159"/>
        <end position="166"/>
    </location>
    <ligand>
        <name>ADP</name>
        <dbReference type="ChEBI" id="CHEBI:456216"/>
    </ligand>
</feature>
<dbReference type="GO" id="GO:0016776">
    <property type="term" value="F:phosphotransferase activity, phosphate group as acceptor"/>
    <property type="evidence" value="ECO:0007669"/>
    <property type="project" value="UniProtKB-UniRule"/>
</dbReference>
<organism evidence="6 7">
    <name type="scientific">Micavibrio aeruginosavorus</name>
    <dbReference type="NCBI Taxonomy" id="349221"/>
    <lineage>
        <taxon>Bacteria</taxon>
        <taxon>Pseudomonadati</taxon>
        <taxon>Bdellovibrionota</taxon>
        <taxon>Bdellovibrionia</taxon>
        <taxon>Bdellovibrionales</taxon>
        <taxon>Pseudobdellovibrionaceae</taxon>
        <taxon>Micavibrio</taxon>
    </lineage>
</organism>
<protein>
    <recommendedName>
        <fullName evidence="5">Putative pyruvate, phosphate dikinase regulatory protein</fullName>
        <shortName evidence="5">PPDK regulatory protein</shortName>
        <ecNumber evidence="5">2.7.11.32</ecNumber>
        <ecNumber evidence="5">2.7.4.27</ecNumber>
    </recommendedName>
</protein>
<dbReference type="PANTHER" id="PTHR31756">
    <property type="entry name" value="PYRUVATE, PHOSPHATE DIKINASE REGULATORY PROTEIN 1, CHLOROPLASTIC"/>
    <property type="match status" value="1"/>
</dbReference>
<keyword evidence="2 5" id="KW-0808">Transferase</keyword>
<dbReference type="Proteomes" id="UP000249417">
    <property type="component" value="Unassembled WGS sequence"/>
</dbReference>
<dbReference type="GO" id="GO:0005524">
    <property type="term" value="F:ATP binding"/>
    <property type="evidence" value="ECO:0007669"/>
    <property type="project" value="InterPro"/>
</dbReference>
<dbReference type="HAMAP" id="MF_00921">
    <property type="entry name" value="PDRP"/>
    <property type="match status" value="1"/>
</dbReference>
<dbReference type="AlphaFoldDB" id="A0A2W5N7T0"/>
<dbReference type="GO" id="GO:0004674">
    <property type="term" value="F:protein serine/threonine kinase activity"/>
    <property type="evidence" value="ECO:0007669"/>
    <property type="project" value="UniProtKB-UniRule"/>
</dbReference>
<accession>A0A2W5N7T0</accession>
<reference evidence="6 7" key="1">
    <citation type="submission" date="2017-08" db="EMBL/GenBank/DDBJ databases">
        <title>Infants hospitalized years apart are colonized by the same room-sourced microbial strains.</title>
        <authorList>
            <person name="Brooks B."/>
            <person name="Olm M.R."/>
            <person name="Firek B.A."/>
            <person name="Baker R."/>
            <person name="Thomas B.C."/>
            <person name="Morowitz M.J."/>
            <person name="Banfield J.F."/>
        </authorList>
    </citation>
    <scope>NUCLEOTIDE SEQUENCE [LARGE SCALE GENOMIC DNA]</scope>
    <source>
        <strain evidence="6">S2_005_002_R2_29</strain>
    </source>
</reference>
<evidence type="ECO:0000256" key="3">
    <source>
        <dbReference type="ARBA" id="ARBA00022741"/>
    </source>
</evidence>
<dbReference type="GO" id="GO:0043531">
    <property type="term" value="F:ADP binding"/>
    <property type="evidence" value="ECO:0007669"/>
    <property type="project" value="UniProtKB-UniRule"/>
</dbReference>
<dbReference type="EMBL" id="QFQB01000001">
    <property type="protein sequence ID" value="PZQ49094.1"/>
    <property type="molecule type" value="Genomic_DNA"/>
</dbReference>
<evidence type="ECO:0000256" key="5">
    <source>
        <dbReference type="HAMAP-Rule" id="MF_00921"/>
    </source>
</evidence>
<gene>
    <name evidence="6" type="ORF">DI551_00125</name>
</gene>
<dbReference type="EC" id="2.7.4.27" evidence="5"/>
<evidence type="ECO:0000256" key="1">
    <source>
        <dbReference type="ARBA" id="ARBA00022527"/>
    </source>
</evidence>
<keyword evidence="6" id="KW-0670">Pyruvate</keyword>
<dbReference type="InterPro" id="IPR005177">
    <property type="entry name" value="Kinase-pyrophosphorylase"/>
</dbReference>
<dbReference type="NCBIfam" id="NF003742">
    <property type="entry name" value="PRK05339.1"/>
    <property type="match status" value="1"/>
</dbReference>
<dbReference type="PANTHER" id="PTHR31756:SF3">
    <property type="entry name" value="PYRUVATE, PHOSPHATE DIKINASE REGULATORY PROTEIN 1, CHLOROPLASTIC"/>
    <property type="match status" value="1"/>
</dbReference>
<keyword evidence="4 5" id="KW-0418">Kinase</keyword>
<dbReference type="EC" id="2.7.11.32" evidence="5"/>
<keyword evidence="3 5" id="KW-0547">Nucleotide-binding</keyword>
<evidence type="ECO:0000313" key="6">
    <source>
        <dbReference type="EMBL" id="PZQ49094.1"/>
    </source>
</evidence>
<evidence type="ECO:0000256" key="2">
    <source>
        <dbReference type="ARBA" id="ARBA00022679"/>
    </source>
</evidence>
<comment type="catalytic activity">
    <reaction evidence="5">
        <text>N(tele)-phospho-L-histidyl/L-threonyl-[pyruvate, phosphate dikinase] + ADP = N(tele)-phospho-L-histidyl/O-phospho-L-threonyl-[pyruvate, phosphate dikinase] + AMP + H(+)</text>
        <dbReference type="Rhea" id="RHEA:43692"/>
        <dbReference type="Rhea" id="RHEA-COMP:10650"/>
        <dbReference type="Rhea" id="RHEA-COMP:10651"/>
        <dbReference type="ChEBI" id="CHEBI:15378"/>
        <dbReference type="ChEBI" id="CHEBI:30013"/>
        <dbReference type="ChEBI" id="CHEBI:61977"/>
        <dbReference type="ChEBI" id="CHEBI:83586"/>
        <dbReference type="ChEBI" id="CHEBI:456215"/>
        <dbReference type="ChEBI" id="CHEBI:456216"/>
        <dbReference type="EC" id="2.7.11.32"/>
    </reaction>
</comment>
<proteinExistence type="inferred from homology"/>
<keyword evidence="1 5" id="KW-0723">Serine/threonine-protein kinase</keyword>
<comment type="similarity">
    <text evidence="5">Belongs to the pyruvate, phosphate/water dikinase regulatory protein family. PDRP subfamily.</text>
</comment>
<evidence type="ECO:0000313" key="7">
    <source>
        <dbReference type="Proteomes" id="UP000249417"/>
    </source>
</evidence>
<comment type="catalytic activity">
    <reaction evidence="5">
        <text>N(tele)-phospho-L-histidyl/O-phospho-L-threonyl-[pyruvate, phosphate dikinase] + phosphate + H(+) = N(tele)-phospho-L-histidyl/L-threonyl-[pyruvate, phosphate dikinase] + diphosphate</text>
        <dbReference type="Rhea" id="RHEA:43696"/>
        <dbReference type="Rhea" id="RHEA-COMP:10650"/>
        <dbReference type="Rhea" id="RHEA-COMP:10651"/>
        <dbReference type="ChEBI" id="CHEBI:15378"/>
        <dbReference type="ChEBI" id="CHEBI:30013"/>
        <dbReference type="ChEBI" id="CHEBI:33019"/>
        <dbReference type="ChEBI" id="CHEBI:43474"/>
        <dbReference type="ChEBI" id="CHEBI:61977"/>
        <dbReference type="ChEBI" id="CHEBI:83586"/>
        <dbReference type="EC" id="2.7.4.27"/>
    </reaction>
</comment>
<comment type="function">
    <text evidence="5">Bifunctional serine/threonine kinase and phosphorylase involved in the regulation of the pyruvate, phosphate dikinase (PPDK) by catalyzing its phosphorylation/dephosphorylation.</text>
</comment>
<evidence type="ECO:0000256" key="4">
    <source>
        <dbReference type="ARBA" id="ARBA00022777"/>
    </source>
</evidence>